<accession>A0A8S5UFE3</accession>
<dbReference type="EMBL" id="BK016080">
    <property type="protein sequence ID" value="DAF93147.1"/>
    <property type="molecule type" value="Genomic_DNA"/>
</dbReference>
<proteinExistence type="predicted"/>
<protein>
    <submittedName>
        <fullName evidence="1">Uncharacterized protein</fullName>
    </submittedName>
</protein>
<evidence type="ECO:0000313" key="1">
    <source>
        <dbReference type="EMBL" id="DAF93147.1"/>
    </source>
</evidence>
<organism evidence="1">
    <name type="scientific">Myoviridae sp. ctcyQ27</name>
    <dbReference type="NCBI Taxonomy" id="2825139"/>
    <lineage>
        <taxon>Viruses</taxon>
        <taxon>Duplodnaviria</taxon>
        <taxon>Heunggongvirae</taxon>
        <taxon>Uroviricota</taxon>
        <taxon>Caudoviricetes</taxon>
    </lineage>
</organism>
<reference evidence="1" key="1">
    <citation type="journal article" date="2021" name="Proc. Natl. Acad. Sci. U.S.A.">
        <title>A Catalog of Tens of Thousands of Viruses from Human Metagenomes Reveals Hidden Associations with Chronic Diseases.</title>
        <authorList>
            <person name="Tisza M.J."/>
            <person name="Buck C.B."/>
        </authorList>
    </citation>
    <scope>NUCLEOTIDE SEQUENCE</scope>
    <source>
        <strain evidence="1">CtcyQ27</strain>
    </source>
</reference>
<sequence length="234" mass="27351">MGTKLGFEDSIRGLDESKRNGYGPIVNSINRNGGLKRDRYNFGKYGEKPYLPELERRSNQEFMPEPYDPDYKLFIKAMIDDIIGLHKPVSGYILKLIFDEYQRGKTSTDIYTNFYTNYISGKNDSTHCNIANNNLYLLFINTWNDIIPRRVLKESDIVLPILQSLSGETKLPEKEIFAREIAIRIHNKVPGDDWREEMDGNIHLWDKPIHIKYLLIAKDIISWNIFNKAEDEEE</sequence>
<name>A0A8S5UFE3_9CAUD</name>